<dbReference type="EMBL" id="BQNB010021718">
    <property type="protein sequence ID" value="GJU09331.1"/>
    <property type="molecule type" value="Genomic_DNA"/>
</dbReference>
<gene>
    <name evidence="2" type="ORF">Tco_1131727</name>
</gene>
<evidence type="ECO:0000313" key="3">
    <source>
        <dbReference type="Proteomes" id="UP001151760"/>
    </source>
</evidence>
<dbReference type="InterPro" id="IPR043502">
    <property type="entry name" value="DNA/RNA_pol_sf"/>
</dbReference>
<dbReference type="SUPFAM" id="SSF56672">
    <property type="entry name" value="DNA/RNA polymerases"/>
    <property type="match status" value="1"/>
</dbReference>
<proteinExistence type="predicted"/>
<dbReference type="PANTHER" id="PTHR11439:SF470">
    <property type="entry name" value="CYSTEINE-RICH RLK (RECEPTOR-LIKE PROTEIN KINASE) 8"/>
    <property type="match status" value="1"/>
</dbReference>
<name>A0ABQ5JAJ5_9ASTR</name>
<keyword evidence="3" id="KW-1185">Reference proteome</keyword>
<reference evidence="2" key="1">
    <citation type="journal article" date="2022" name="Int. J. Mol. Sci.">
        <title>Draft Genome of Tanacetum Coccineum: Genomic Comparison of Closely Related Tanacetum-Family Plants.</title>
        <authorList>
            <person name="Yamashiro T."/>
            <person name="Shiraishi A."/>
            <person name="Nakayama K."/>
            <person name="Satake H."/>
        </authorList>
    </citation>
    <scope>NUCLEOTIDE SEQUENCE</scope>
</reference>
<dbReference type="Proteomes" id="UP001151760">
    <property type="component" value="Unassembled WGS sequence"/>
</dbReference>
<dbReference type="PANTHER" id="PTHR11439">
    <property type="entry name" value="GAG-POL-RELATED RETROTRANSPOSON"/>
    <property type="match status" value="1"/>
</dbReference>
<dbReference type="InterPro" id="IPR013103">
    <property type="entry name" value="RVT_2"/>
</dbReference>
<protein>
    <submittedName>
        <fullName evidence="2">Ribonuclease H-like domain-containing protein</fullName>
    </submittedName>
</protein>
<sequence length="328" mass="37078">MSSAEAEYSGVSASCAQVMWMRTQLQDYGFNYNKIPLYCDSQSAIAISCNPVQHSRTKHIHTRLPEGYFDKADNRVCKLVKNLYGLKQASRKWNEKLTCVLIENDFIQSKNDFSLFTKNKNGVFIDLLVYVDDIVITGNNVDEIIIVKEFLSSKFLIKDLGKLKYFLGIEVLESNSNLYLTQRKYSLEVLAEFGMLGCRPCGTPIETKESTAKPKNVFVDSSLTGINNYQKLVGKLIYLTHTRPGISYVVHVLSQYMHAPLQSHLKLAFRVLRAKVSEGVVKTAKVKFADNVANIFTKGLRTEVDTSEESRSLSGKIARVNWVYKPSL</sequence>
<dbReference type="CDD" id="cd09272">
    <property type="entry name" value="RNase_HI_RT_Ty1"/>
    <property type="match status" value="1"/>
</dbReference>
<accession>A0ABQ5JAJ5</accession>
<evidence type="ECO:0000259" key="1">
    <source>
        <dbReference type="Pfam" id="PF07727"/>
    </source>
</evidence>
<comment type="caution">
    <text evidence="2">The sequence shown here is derived from an EMBL/GenBank/DDBJ whole genome shotgun (WGS) entry which is preliminary data.</text>
</comment>
<feature type="domain" description="Reverse transcriptase Ty1/copia-type" evidence="1">
    <location>
        <begin position="59"/>
        <end position="206"/>
    </location>
</feature>
<organism evidence="2 3">
    <name type="scientific">Tanacetum coccineum</name>
    <dbReference type="NCBI Taxonomy" id="301880"/>
    <lineage>
        <taxon>Eukaryota</taxon>
        <taxon>Viridiplantae</taxon>
        <taxon>Streptophyta</taxon>
        <taxon>Embryophyta</taxon>
        <taxon>Tracheophyta</taxon>
        <taxon>Spermatophyta</taxon>
        <taxon>Magnoliopsida</taxon>
        <taxon>eudicotyledons</taxon>
        <taxon>Gunneridae</taxon>
        <taxon>Pentapetalae</taxon>
        <taxon>asterids</taxon>
        <taxon>campanulids</taxon>
        <taxon>Asterales</taxon>
        <taxon>Asteraceae</taxon>
        <taxon>Asteroideae</taxon>
        <taxon>Anthemideae</taxon>
        <taxon>Anthemidinae</taxon>
        <taxon>Tanacetum</taxon>
    </lineage>
</organism>
<dbReference type="Pfam" id="PF07727">
    <property type="entry name" value="RVT_2"/>
    <property type="match status" value="1"/>
</dbReference>
<reference evidence="2" key="2">
    <citation type="submission" date="2022-01" db="EMBL/GenBank/DDBJ databases">
        <authorList>
            <person name="Yamashiro T."/>
            <person name="Shiraishi A."/>
            <person name="Satake H."/>
            <person name="Nakayama K."/>
        </authorList>
    </citation>
    <scope>NUCLEOTIDE SEQUENCE</scope>
</reference>
<evidence type="ECO:0000313" key="2">
    <source>
        <dbReference type="EMBL" id="GJU09331.1"/>
    </source>
</evidence>